<proteinExistence type="predicted"/>
<dbReference type="AlphaFoldDB" id="A0A6G1EMN9"/>
<comment type="caution">
    <text evidence="2">The sequence shown here is derived from an EMBL/GenBank/DDBJ whole genome shotgun (WGS) entry which is preliminary data.</text>
</comment>
<evidence type="ECO:0000313" key="3">
    <source>
        <dbReference type="Proteomes" id="UP000479710"/>
    </source>
</evidence>
<feature type="region of interest" description="Disordered" evidence="1">
    <location>
        <begin position="32"/>
        <end position="59"/>
    </location>
</feature>
<gene>
    <name evidence="2" type="ORF">E2562_018691</name>
</gene>
<reference evidence="2 3" key="1">
    <citation type="submission" date="2019-11" db="EMBL/GenBank/DDBJ databases">
        <title>Whole genome sequence of Oryza granulata.</title>
        <authorList>
            <person name="Li W."/>
        </authorList>
    </citation>
    <scope>NUCLEOTIDE SEQUENCE [LARGE SCALE GENOMIC DNA]</scope>
    <source>
        <strain evidence="3">cv. Menghai</strain>
        <tissue evidence="2">Leaf</tissue>
    </source>
</reference>
<dbReference type="EMBL" id="SPHZ02000003">
    <property type="protein sequence ID" value="KAF0925887.1"/>
    <property type="molecule type" value="Genomic_DNA"/>
</dbReference>
<protein>
    <submittedName>
        <fullName evidence="2">Uncharacterized protein</fullName>
    </submittedName>
</protein>
<evidence type="ECO:0000313" key="2">
    <source>
        <dbReference type="EMBL" id="KAF0925887.1"/>
    </source>
</evidence>
<sequence length="77" mass="8058">MTGGLSLELLCTISNPPIDLCDGAPWPGSGAVEGRAGPGLAKRSKKAATRAGAWHDSRSKHWKKAGFREGGVKFDPV</sequence>
<accession>A0A6G1EMN9</accession>
<name>A0A6G1EMN9_9ORYZ</name>
<organism evidence="2 3">
    <name type="scientific">Oryza meyeriana var. granulata</name>
    <dbReference type="NCBI Taxonomy" id="110450"/>
    <lineage>
        <taxon>Eukaryota</taxon>
        <taxon>Viridiplantae</taxon>
        <taxon>Streptophyta</taxon>
        <taxon>Embryophyta</taxon>
        <taxon>Tracheophyta</taxon>
        <taxon>Spermatophyta</taxon>
        <taxon>Magnoliopsida</taxon>
        <taxon>Liliopsida</taxon>
        <taxon>Poales</taxon>
        <taxon>Poaceae</taxon>
        <taxon>BOP clade</taxon>
        <taxon>Oryzoideae</taxon>
        <taxon>Oryzeae</taxon>
        <taxon>Oryzinae</taxon>
        <taxon>Oryza</taxon>
        <taxon>Oryza meyeriana</taxon>
    </lineage>
</organism>
<dbReference type="Proteomes" id="UP000479710">
    <property type="component" value="Unassembled WGS sequence"/>
</dbReference>
<evidence type="ECO:0000256" key="1">
    <source>
        <dbReference type="SAM" id="MobiDB-lite"/>
    </source>
</evidence>
<keyword evidence="3" id="KW-1185">Reference proteome</keyword>